<evidence type="ECO:0000256" key="4">
    <source>
        <dbReference type="SAM" id="MobiDB-lite"/>
    </source>
</evidence>
<proteinExistence type="inferred from homology"/>
<dbReference type="PROSITE" id="PS51375">
    <property type="entry name" value="PPR"/>
    <property type="match status" value="1"/>
</dbReference>
<gene>
    <name evidence="5" type="ORF">RND71_001530</name>
</gene>
<comment type="similarity">
    <text evidence="1">Belongs to the PPR family. P subfamily.</text>
</comment>
<comment type="caution">
    <text evidence="5">The sequence shown here is derived from an EMBL/GenBank/DDBJ whole genome shotgun (WGS) entry which is preliminary data.</text>
</comment>
<name>A0AAE1T1L3_9SOLA</name>
<dbReference type="InterPro" id="IPR011990">
    <property type="entry name" value="TPR-like_helical_dom_sf"/>
</dbReference>
<dbReference type="Gene3D" id="1.25.40.10">
    <property type="entry name" value="Tetratricopeptide repeat domain"/>
    <property type="match status" value="1"/>
</dbReference>
<keyword evidence="6" id="KW-1185">Reference proteome</keyword>
<dbReference type="InterPro" id="IPR002885">
    <property type="entry name" value="PPR_rpt"/>
</dbReference>
<reference evidence="5" key="1">
    <citation type="submission" date="2023-12" db="EMBL/GenBank/DDBJ databases">
        <title>Genome assembly of Anisodus tanguticus.</title>
        <authorList>
            <person name="Wang Y.-J."/>
        </authorList>
    </citation>
    <scope>NUCLEOTIDE SEQUENCE</scope>
    <source>
        <strain evidence="5">KB-2021</strain>
        <tissue evidence="5">Leaf</tissue>
    </source>
</reference>
<evidence type="ECO:0000313" key="6">
    <source>
        <dbReference type="Proteomes" id="UP001291623"/>
    </source>
</evidence>
<dbReference type="Proteomes" id="UP001291623">
    <property type="component" value="Unassembled WGS sequence"/>
</dbReference>
<dbReference type="NCBIfam" id="TIGR00756">
    <property type="entry name" value="PPR"/>
    <property type="match status" value="1"/>
</dbReference>
<keyword evidence="2" id="KW-0677">Repeat</keyword>
<dbReference type="EMBL" id="JAVYJV010000001">
    <property type="protein sequence ID" value="KAK4379668.1"/>
    <property type="molecule type" value="Genomic_DNA"/>
</dbReference>
<dbReference type="PANTHER" id="PTHR47941">
    <property type="entry name" value="PENTATRICOPEPTIDE REPEAT-CONTAINING PROTEIN 3, MITOCHONDRIAL"/>
    <property type="match status" value="1"/>
</dbReference>
<evidence type="ECO:0000256" key="2">
    <source>
        <dbReference type="ARBA" id="ARBA00022737"/>
    </source>
</evidence>
<protein>
    <submittedName>
        <fullName evidence="5">Uncharacterized protein</fullName>
    </submittedName>
</protein>
<sequence length="152" mass="17311">MASEIQVEVRNHDDNNNGDNGANNVNNNNGVLPTDPLDISQDIFNKVCSDGLHVNMRLYNTMINGLCQEGLLDEANDLMRKIEQDCFSPDSFTYDFILQGFLRRDKLLELVLLDIIRGCKGIHDSIDNRIRELERKIIKVQDIIAGWPNLKP</sequence>
<feature type="compositionally biased region" description="Low complexity" evidence="4">
    <location>
        <begin position="17"/>
        <end position="29"/>
    </location>
</feature>
<feature type="region of interest" description="Disordered" evidence="4">
    <location>
        <begin position="1"/>
        <end position="29"/>
    </location>
</feature>
<dbReference type="Pfam" id="PF13041">
    <property type="entry name" value="PPR_2"/>
    <property type="match status" value="1"/>
</dbReference>
<organism evidence="5 6">
    <name type="scientific">Anisodus tanguticus</name>
    <dbReference type="NCBI Taxonomy" id="243964"/>
    <lineage>
        <taxon>Eukaryota</taxon>
        <taxon>Viridiplantae</taxon>
        <taxon>Streptophyta</taxon>
        <taxon>Embryophyta</taxon>
        <taxon>Tracheophyta</taxon>
        <taxon>Spermatophyta</taxon>
        <taxon>Magnoliopsida</taxon>
        <taxon>eudicotyledons</taxon>
        <taxon>Gunneridae</taxon>
        <taxon>Pentapetalae</taxon>
        <taxon>asterids</taxon>
        <taxon>lamiids</taxon>
        <taxon>Solanales</taxon>
        <taxon>Solanaceae</taxon>
        <taxon>Solanoideae</taxon>
        <taxon>Hyoscyameae</taxon>
        <taxon>Anisodus</taxon>
    </lineage>
</organism>
<feature type="repeat" description="PPR" evidence="3">
    <location>
        <begin position="55"/>
        <end position="89"/>
    </location>
</feature>
<evidence type="ECO:0000256" key="3">
    <source>
        <dbReference type="PROSITE-ProRule" id="PRU00708"/>
    </source>
</evidence>
<accession>A0AAE1T1L3</accession>
<dbReference type="AlphaFoldDB" id="A0AAE1T1L3"/>
<evidence type="ECO:0000313" key="5">
    <source>
        <dbReference type="EMBL" id="KAK4379668.1"/>
    </source>
</evidence>
<evidence type="ECO:0000256" key="1">
    <source>
        <dbReference type="ARBA" id="ARBA00007626"/>
    </source>
</evidence>